<dbReference type="RefSeq" id="WP_103357998.1">
    <property type="nucleotide sequence ID" value="NZ_CP113107.1"/>
</dbReference>
<dbReference type="Gene3D" id="1.20.120.440">
    <property type="entry name" value="YppE-like"/>
    <property type="match status" value="1"/>
</dbReference>
<dbReference type="Proteomes" id="UP000242752">
    <property type="component" value="Unassembled WGS sequence"/>
</dbReference>
<dbReference type="InterPro" id="IPR023351">
    <property type="entry name" value="YppE-like_sf"/>
</dbReference>
<organism evidence="1 2">
    <name type="scientific">Staphylococcus rostri</name>
    <dbReference type="NCBI Taxonomy" id="522262"/>
    <lineage>
        <taxon>Bacteria</taxon>
        <taxon>Bacillati</taxon>
        <taxon>Bacillota</taxon>
        <taxon>Bacilli</taxon>
        <taxon>Bacillales</taxon>
        <taxon>Staphylococcaceae</taxon>
        <taxon>Staphylococcus</taxon>
    </lineage>
</organism>
<evidence type="ECO:0000313" key="1">
    <source>
        <dbReference type="EMBL" id="PNZ27907.1"/>
    </source>
</evidence>
<accession>A0A2K3YQN5</accession>
<protein>
    <submittedName>
        <fullName evidence="1">DUF1798 domain-containing protein</fullName>
    </submittedName>
</protein>
<dbReference type="Pfam" id="PF08807">
    <property type="entry name" value="DUF1798"/>
    <property type="match status" value="1"/>
</dbReference>
<name>A0A2K3YQN5_9STAP</name>
<comment type="caution">
    <text evidence="1">The sequence shown here is derived from an EMBL/GenBank/DDBJ whole genome shotgun (WGS) entry which is preliminary data.</text>
</comment>
<keyword evidence="2" id="KW-1185">Reference proteome</keyword>
<gene>
    <name evidence="1" type="ORF">CD122_05510</name>
</gene>
<dbReference type="EMBL" id="PPRF01000032">
    <property type="protein sequence ID" value="PNZ27907.1"/>
    <property type="molecule type" value="Genomic_DNA"/>
</dbReference>
<dbReference type="InterPro" id="IPR014913">
    <property type="entry name" value="YppE-like"/>
</dbReference>
<dbReference type="OrthoDB" id="2418117at2"/>
<evidence type="ECO:0000313" key="2">
    <source>
        <dbReference type="Proteomes" id="UP000242752"/>
    </source>
</evidence>
<reference evidence="1 2" key="1">
    <citation type="submission" date="2017-08" db="EMBL/GenBank/DDBJ databases">
        <title>Draft genome sequences of 64 type strains of genus Staph aureus.</title>
        <authorList>
            <person name="Cole K."/>
            <person name="Golubchik T."/>
            <person name="Russell J."/>
            <person name="Foster D."/>
            <person name="Llewelyn M."/>
            <person name="Wilson D."/>
            <person name="Crook D."/>
            <person name="Paul J."/>
        </authorList>
    </citation>
    <scope>NUCLEOTIDE SEQUENCE [LARGE SCALE GENOMIC DNA]</scope>
    <source>
        <strain evidence="1 2">DSM 21968</strain>
    </source>
</reference>
<sequence>MTERPFQQLLADISEVESRYIAAREGQQYDFNNDIVPFVGQIDAHLTQTEQATQQFIAQRERIETLLKTLSVSCHDARTSKKQFYDQLKTIKHDIMTIMQ</sequence>
<proteinExistence type="predicted"/>
<dbReference type="AlphaFoldDB" id="A0A2K3YQN5"/>
<dbReference type="SUPFAM" id="SSF140415">
    <property type="entry name" value="YppE-like"/>
    <property type="match status" value="1"/>
</dbReference>